<feature type="compositionally biased region" description="Basic and acidic residues" evidence="1">
    <location>
        <begin position="120"/>
        <end position="141"/>
    </location>
</feature>
<evidence type="ECO:0000313" key="3">
    <source>
        <dbReference type="Proteomes" id="UP000253551"/>
    </source>
</evidence>
<sequence length="397" mass="46052">MTKDNKKLSCKKYLKEYCKSFRIVEFYEYFNFESRQEAEFALKGAVYALSKRLKKNANQLNQVLNMITANDFELLKSSVAEAFWAKIDARNMQIASVYSLTAGTGRQVMKAIEEIQEKEKQEQKVKSEEQENKAQQEETKTSKVSSKKRKYILDISELQKSDKINCRKLDLPVTPEERLFIIVKKQSVRARDDIKFKYSQSEIDYIVKYASCLLQNMFSMDDPLSIDWDITSFATREIPEGYCAPRPDCIIISHNGIEVGTIEIKPLNACKGLVEVDFCRIGELCKRQLHLRMKVAKSTKEFRTFGLLVDGYKMSFATEELDENGEYKLIQHDTLMVPNFTCNAQQMETFLETIFSFKNQIMESLVDESEKDKPCIYEQHSHIIKPTIAFKTKAKND</sequence>
<name>A0A367K1R2_RHIST</name>
<accession>A0A367K1R2</accession>
<evidence type="ECO:0000256" key="1">
    <source>
        <dbReference type="SAM" id="MobiDB-lite"/>
    </source>
</evidence>
<feature type="region of interest" description="Disordered" evidence="1">
    <location>
        <begin position="120"/>
        <end position="142"/>
    </location>
</feature>
<gene>
    <name evidence="2" type="ORF">CU098_006475</name>
</gene>
<dbReference type="OrthoDB" id="2235058at2759"/>
<proteinExistence type="predicted"/>
<organism evidence="2 3">
    <name type="scientific">Rhizopus stolonifer</name>
    <name type="common">Rhizopus nigricans</name>
    <dbReference type="NCBI Taxonomy" id="4846"/>
    <lineage>
        <taxon>Eukaryota</taxon>
        <taxon>Fungi</taxon>
        <taxon>Fungi incertae sedis</taxon>
        <taxon>Mucoromycota</taxon>
        <taxon>Mucoromycotina</taxon>
        <taxon>Mucoromycetes</taxon>
        <taxon>Mucorales</taxon>
        <taxon>Mucorineae</taxon>
        <taxon>Rhizopodaceae</taxon>
        <taxon>Rhizopus</taxon>
    </lineage>
</organism>
<dbReference type="AlphaFoldDB" id="A0A367K1R2"/>
<comment type="caution">
    <text evidence="2">The sequence shown here is derived from an EMBL/GenBank/DDBJ whole genome shotgun (WGS) entry which is preliminary data.</text>
</comment>
<keyword evidence="3" id="KW-1185">Reference proteome</keyword>
<evidence type="ECO:0000313" key="2">
    <source>
        <dbReference type="EMBL" id="RCH96182.1"/>
    </source>
</evidence>
<dbReference type="Proteomes" id="UP000253551">
    <property type="component" value="Unassembled WGS sequence"/>
</dbReference>
<protein>
    <submittedName>
        <fullName evidence="2">Uncharacterized protein</fullName>
    </submittedName>
</protein>
<reference evidence="2 3" key="1">
    <citation type="journal article" date="2018" name="G3 (Bethesda)">
        <title>Phylogenetic and Phylogenomic Definition of Rhizopus Species.</title>
        <authorList>
            <person name="Gryganskyi A.P."/>
            <person name="Golan J."/>
            <person name="Dolatabadi S."/>
            <person name="Mondo S."/>
            <person name="Robb S."/>
            <person name="Idnurm A."/>
            <person name="Muszewska A."/>
            <person name="Steczkiewicz K."/>
            <person name="Masonjones S."/>
            <person name="Liao H.L."/>
            <person name="Gajdeczka M.T."/>
            <person name="Anike F."/>
            <person name="Vuek A."/>
            <person name="Anishchenko I.M."/>
            <person name="Voigt K."/>
            <person name="de Hoog G.S."/>
            <person name="Smith M.E."/>
            <person name="Heitman J."/>
            <person name="Vilgalys R."/>
            <person name="Stajich J.E."/>
        </authorList>
    </citation>
    <scope>NUCLEOTIDE SEQUENCE [LARGE SCALE GENOMIC DNA]</scope>
    <source>
        <strain evidence="2 3">LSU 92-RS-03</strain>
    </source>
</reference>
<dbReference type="EMBL" id="PJQM01002342">
    <property type="protein sequence ID" value="RCH96182.1"/>
    <property type="molecule type" value="Genomic_DNA"/>
</dbReference>